<keyword evidence="7" id="KW-1185">Reference proteome</keyword>
<protein>
    <recommendedName>
        <fullName evidence="2">N-acetylmuramoyl-L-alanine amidase</fullName>
        <ecNumber evidence="2">3.5.1.28</ecNumber>
    </recommendedName>
</protein>
<dbReference type="SUPFAM" id="SSF53187">
    <property type="entry name" value="Zn-dependent exopeptidases"/>
    <property type="match status" value="1"/>
</dbReference>
<proteinExistence type="predicted"/>
<dbReference type="EC" id="3.5.1.28" evidence="2"/>
<keyword evidence="4" id="KW-0732">Signal</keyword>
<dbReference type="PANTHER" id="PTHR30404">
    <property type="entry name" value="N-ACETYLMURAMOYL-L-ALANINE AMIDASE"/>
    <property type="match status" value="1"/>
</dbReference>
<comment type="caution">
    <text evidence="6">The sequence shown here is derived from an EMBL/GenBank/DDBJ whole genome shotgun (WGS) entry which is preliminary data.</text>
</comment>
<dbReference type="CDD" id="cd02696">
    <property type="entry name" value="MurNAc-LAA"/>
    <property type="match status" value="1"/>
</dbReference>
<dbReference type="EMBL" id="JAGHKO010000004">
    <property type="protein sequence ID" value="MBO9202633.1"/>
    <property type="molecule type" value="Genomic_DNA"/>
</dbReference>
<evidence type="ECO:0000256" key="4">
    <source>
        <dbReference type="SAM" id="SignalP"/>
    </source>
</evidence>
<dbReference type="Pfam" id="PF01520">
    <property type="entry name" value="Amidase_3"/>
    <property type="match status" value="1"/>
</dbReference>
<reference evidence="6 7" key="1">
    <citation type="submission" date="2021-03" db="EMBL/GenBank/DDBJ databases">
        <title>Assistant Professor.</title>
        <authorList>
            <person name="Huq M.A."/>
        </authorList>
    </citation>
    <scope>NUCLEOTIDE SEQUENCE [LARGE SCALE GENOMIC DNA]</scope>
    <source>
        <strain evidence="6 7">MAH-29</strain>
    </source>
</reference>
<dbReference type="InterPro" id="IPR002508">
    <property type="entry name" value="MurNAc-LAA_cat"/>
</dbReference>
<dbReference type="PANTHER" id="PTHR30404:SF0">
    <property type="entry name" value="N-ACETYLMURAMOYL-L-ALANINE AMIDASE AMIC"/>
    <property type="match status" value="1"/>
</dbReference>
<evidence type="ECO:0000259" key="5">
    <source>
        <dbReference type="SMART" id="SM00646"/>
    </source>
</evidence>
<dbReference type="SMART" id="SM00646">
    <property type="entry name" value="Ami_3"/>
    <property type="match status" value="1"/>
</dbReference>
<feature type="chain" id="PRO_5045402735" description="N-acetylmuramoyl-L-alanine amidase" evidence="4">
    <location>
        <begin position="21"/>
        <end position="324"/>
    </location>
</feature>
<feature type="domain" description="MurNAc-LAA" evidence="5">
    <location>
        <begin position="101"/>
        <end position="295"/>
    </location>
</feature>
<evidence type="ECO:0000313" key="7">
    <source>
        <dbReference type="Proteomes" id="UP000677244"/>
    </source>
</evidence>
<dbReference type="Proteomes" id="UP000677244">
    <property type="component" value="Unassembled WGS sequence"/>
</dbReference>
<dbReference type="InterPro" id="IPR050695">
    <property type="entry name" value="N-acetylmuramoyl_amidase_3"/>
</dbReference>
<gene>
    <name evidence="6" type="ORF">J7I42_20255</name>
</gene>
<evidence type="ECO:0000256" key="2">
    <source>
        <dbReference type="ARBA" id="ARBA00011901"/>
    </source>
</evidence>
<evidence type="ECO:0000313" key="6">
    <source>
        <dbReference type="EMBL" id="MBO9202633.1"/>
    </source>
</evidence>
<accession>A0ABS3YY29</accession>
<comment type="catalytic activity">
    <reaction evidence="1">
        <text>Hydrolyzes the link between N-acetylmuramoyl residues and L-amino acid residues in certain cell-wall glycopeptides.</text>
        <dbReference type="EC" id="3.5.1.28"/>
    </reaction>
</comment>
<name>A0ABS3YY29_9BACT</name>
<dbReference type="Gene3D" id="3.40.630.40">
    <property type="entry name" value="Zn-dependent exopeptidases"/>
    <property type="match status" value="1"/>
</dbReference>
<organism evidence="6 7">
    <name type="scientific">Niastella soli</name>
    <dbReference type="NCBI Taxonomy" id="2821487"/>
    <lineage>
        <taxon>Bacteria</taxon>
        <taxon>Pseudomonadati</taxon>
        <taxon>Bacteroidota</taxon>
        <taxon>Chitinophagia</taxon>
        <taxon>Chitinophagales</taxon>
        <taxon>Chitinophagaceae</taxon>
        <taxon>Niastella</taxon>
    </lineage>
</organism>
<sequence length="324" mass="36077">MLQKLIYCLLGTVVCMVVSSYDTAPAMPAHAHAVKPGVKTIIIDAGHGGRDPGAHGDFSTEKKVCLAIALKLGNQIKTAFPDIKIYYTRMGDTYPEIKARADYANRNKGDLFISIHANAAPKTKHSKFIGYKKETYYTKKGKKRIKHTRKVKNYKITYTDNPSRGTETYIWAADRTSIKGDYVGERIAEDVEEGDEFVPDLNDPEFKAKSLLWTKRFFNKSMLLATLVQEEIAKFGRLDRGVKQRNEKGIWVLQATAMPSILVETGYITNSKDEAWLNSTKGQGEMASAIVKAVKRYLNVGVTTTTQPVSKATVKKPASQTVKS</sequence>
<feature type="signal peptide" evidence="4">
    <location>
        <begin position="1"/>
        <end position="20"/>
    </location>
</feature>
<keyword evidence="3" id="KW-0378">Hydrolase</keyword>
<evidence type="ECO:0000256" key="3">
    <source>
        <dbReference type="ARBA" id="ARBA00022801"/>
    </source>
</evidence>
<evidence type="ECO:0000256" key="1">
    <source>
        <dbReference type="ARBA" id="ARBA00001561"/>
    </source>
</evidence>
<dbReference type="RefSeq" id="WP_209140674.1">
    <property type="nucleotide sequence ID" value="NZ_JAGHKO010000004.1"/>
</dbReference>